<keyword evidence="2" id="KW-0472">Membrane</keyword>
<proteinExistence type="predicted"/>
<keyword evidence="2" id="KW-1133">Transmembrane helix</keyword>
<feature type="compositionally biased region" description="Gly residues" evidence="1">
    <location>
        <begin position="222"/>
        <end position="233"/>
    </location>
</feature>
<evidence type="ECO:0000313" key="4">
    <source>
        <dbReference type="EMBL" id="RCV53544.1"/>
    </source>
</evidence>
<dbReference type="Pfam" id="PF04024">
    <property type="entry name" value="PspC"/>
    <property type="match status" value="1"/>
</dbReference>
<evidence type="ECO:0000256" key="1">
    <source>
        <dbReference type="SAM" id="MobiDB-lite"/>
    </source>
</evidence>
<feature type="region of interest" description="Disordered" evidence="1">
    <location>
        <begin position="203"/>
        <end position="248"/>
    </location>
</feature>
<feature type="region of interest" description="Disordered" evidence="1">
    <location>
        <begin position="164"/>
        <end position="186"/>
    </location>
</feature>
<keyword evidence="2" id="KW-0812">Transmembrane</keyword>
<dbReference type="InterPro" id="IPR007168">
    <property type="entry name" value="Phageshock_PspC_N"/>
</dbReference>
<keyword evidence="5" id="KW-1185">Reference proteome</keyword>
<feature type="transmembrane region" description="Helical" evidence="2">
    <location>
        <begin position="317"/>
        <end position="339"/>
    </location>
</feature>
<feature type="compositionally biased region" description="Low complexity" evidence="1">
    <location>
        <begin position="13"/>
        <end position="27"/>
    </location>
</feature>
<reference evidence="4 5" key="1">
    <citation type="submission" date="2018-04" db="EMBL/GenBank/DDBJ databases">
        <title>Novel actinobacteria from marine sediment.</title>
        <authorList>
            <person name="Ng Z.Y."/>
            <person name="Tan G.Y.A."/>
        </authorList>
    </citation>
    <scope>NUCLEOTIDE SEQUENCE [LARGE SCALE GENOMIC DNA]</scope>
    <source>
        <strain evidence="4 5">TPS81</strain>
    </source>
</reference>
<dbReference type="RefSeq" id="WP_114433427.1">
    <property type="nucleotide sequence ID" value="NZ_QEIN01000188.1"/>
</dbReference>
<name>A0A368T128_9ACTN</name>
<organism evidence="4 5">
    <name type="scientific">Marinitenerispora sediminis</name>
    <dbReference type="NCBI Taxonomy" id="1931232"/>
    <lineage>
        <taxon>Bacteria</taxon>
        <taxon>Bacillati</taxon>
        <taxon>Actinomycetota</taxon>
        <taxon>Actinomycetes</taxon>
        <taxon>Streptosporangiales</taxon>
        <taxon>Nocardiopsidaceae</taxon>
        <taxon>Marinitenerispora</taxon>
    </lineage>
</organism>
<feature type="region of interest" description="Disordered" evidence="1">
    <location>
        <begin position="1"/>
        <end position="29"/>
    </location>
</feature>
<protein>
    <recommendedName>
        <fullName evidence="3">Phage shock protein PspC N-terminal domain-containing protein</fullName>
    </recommendedName>
</protein>
<feature type="domain" description="Phage shock protein PspC N-terminal" evidence="3">
    <location>
        <begin position="31"/>
        <end position="85"/>
    </location>
</feature>
<dbReference type="Proteomes" id="UP000253318">
    <property type="component" value="Unassembled WGS sequence"/>
</dbReference>
<feature type="transmembrane region" description="Helical" evidence="2">
    <location>
        <begin position="290"/>
        <end position="310"/>
    </location>
</feature>
<feature type="compositionally biased region" description="Basic and acidic residues" evidence="1">
    <location>
        <begin position="438"/>
        <end position="452"/>
    </location>
</feature>
<evidence type="ECO:0000259" key="3">
    <source>
        <dbReference type="Pfam" id="PF04024"/>
    </source>
</evidence>
<evidence type="ECO:0000256" key="2">
    <source>
        <dbReference type="SAM" id="Phobius"/>
    </source>
</evidence>
<gene>
    <name evidence="4" type="ORF">DEF24_20445</name>
</gene>
<feature type="region of interest" description="Disordered" evidence="1">
    <location>
        <begin position="429"/>
        <end position="460"/>
    </location>
</feature>
<feature type="transmembrane region" description="Helical" evidence="2">
    <location>
        <begin position="57"/>
        <end position="82"/>
    </location>
</feature>
<evidence type="ECO:0000313" key="5">
    <source>
        <dbReference type="Proteomes" id="UP000253318"/>
    </source>
</evidence>
<dbReference type="OrthoDB" id="3535301at2"/>
<feature type="transmembrane region" description="Helical" evidence="2">
    <location>
        <begin position="254"/>
        <end position="275"/>
    </location>
</feature>
<comment type="caution">
    <text evidence="4">The sequence shown here is derived from an EMBL/GenBank/DDBJ whole genome shotgun (WGS) entry which is preliminary data.</text>
</comment>
<feature type="transmembrane region" description="Helical" evidence="2">
    <location>
        <begin position="127"/>
        <end position="145"/>
    </location>
</feature>
<dbReference type="EMBL" id="QEIN01000188">
    <property type="protein sequence ID" value="RCV53544.1"/>
    <property type="molecule type" value="Genomic_DNA"/>
</dbReference>
<feature type="transmembrane region" description="Helical" evidence="2">
    <location>
        <begin position="102"/>
        <end position="121"/>
    </location>
</feature>
<accession>A0A368T128</accession>
<sequence>MQQDDSRGGGARQGAAPASAAGAPTGGAERELRRDDAAGVLTGVCAGLGAYTRTDPVVWRVGFVMTALAGGTGLWLYLAAWVMMRDSRGGPAMIEQLLNRRLVAEAVLAVLGVGLAAATALSLVGGFSWGTLVLATPLILGLLTTHNRGVDLRATMRDLPGWLRSREPAPSAPAPPPAPSYYNPAQPWAAAPSGPIDLAVVGGEQKASGEGETEEDERGDGGTDGGCGRGTPGAGDRTHVRGARKGDARRRRGGVPLLSVVLWTVFAGVLAVFAIEGGTAWSSLVDPRTGPVYLGGALLLVGLALVAAAWVGRGGGLIATGTLLALALVAVASLDVAALRVGDPVWRPTSAAQAERPFHLSAGSAVLDLTGLPLEQGQRVSVRADVGLGVMEVLAPETARVTVRGRTCVGAIQVGEVRRSGVRLTVDETLEPVPSGPDRADDSARSEPRPEPAGEPPTLVLTLVSHGGDMEVRHVPA</sequence>
<dbReference type="AlphaFoldDB" id="A0A368T128"/>
<feature type="compositionally biased region" description="Pro residues" evidence="1">
    <location>
        <begin position="170"/>
        <end position="179"/>
    </location>
</feature>